<dbReference type="Proteomes" id="UP000248882">
    <property type="component" value="Unassembled WGS sequence"/>
</dbReference>
<dbReference type="RefSeq" id="WP_111317077.1">
    <property type="nucleotide sequence ID" value="NZ_QKZT01000003.1"/>
</dbReference>
<comment type="caution">
    <text evidence="1">The sequence shown here is derived from an EMBL/GenBank/DDBJ whole genome shotgun (WGS) entry which is preliminary data.</text>
</comment>
<accession>A0A2W7RBW3</accession>
<proteinExistence type="predicted"/>
<protein>
    <submittedName>
        <fullName evidence="1">Uncharacterized protein</fullName>
    </submittedName>
</protein>
<reference evidence="1 2" key="1">
    <citation type="submission" date="2018-06" db="EMBL/GenBank/DDBJ databases">
        <title>Genomic Encyclopedia of Archaeal and Bacterial Type Strains, Phase II (KMG-II): from individual species to whole genera.</title>
        <authorList>
            <person name="Goeker M."/>
        </authorList>
    </citation>
    <scope>NUCLEOTIDE SEQUENCE [LARGE SCALE GENOMIC DNA]</scope>
    <source>
        <strain evidence="1 2">DSM 19830</strain>
    </source>
</reference>
<keyword evidence="2" id="KW-1185">Reference proteome</keyword>
<sequence>MDFREAIILDKLVETLNAAGLSLIPERGVLLDRIRIRMEETPLNQTKKEDTNDREFTSPVCFAASEEVQADYQNENYDLKQIDEYIDRLILGEEA</sequence>
<organism evidence="1 2">
    <name type="scientific">Algoriphagus chordae</name>
    <dbReference type="NCBI Taxonomy" id="237019"/>
    <lineage>
        <taxon>Bacteria</taxon>
        <taxon>Pseudomonadati</taxon>
        <taxon>Bacteroidota</taxon>
        <taxon>Cytophagia</taxon>
        <taxon>Cytophagales</taxon>
        <taxon>Cyclobacteriaceae</taxon>
        <taxon>Algoriphagus</taxon>
    </lineage>
</organism>
<dbReference type="EMBL" id="QKZT01000003">
    <property type="protein sequence ID" value="PZX55780.1"/>
    <property type="molecule type" value="Genomic_DNA"/>
</dbReference>
<evidence type="ECO:0000313" key="2">
    <source>
        <dbReference type="Proteomes" id="UP000248882"/>
    </source>
</evidence>
<evidence type="ECO:0000313" key="1">
    <source>
        <dbReference type="EMBL" id="PZX55780.1"/>
    </source>
</evidence>
<dbReference type="AlphaFoldDB" id="A0A2W7RBW3"/>
<dbReference type="OrthoDB" id="826338at2"/>
<name>A0A2W7RBW3_9BACT</name>
<gene>
    <name evidence="1" type="ORF">LV85_01005</name>
</gene>